<dbReference type="InterPro" id="IPR036179">
    <property type="entry name" value="Ig-like_dom_sf"/>
</dbReference>
<evidence type="ECO:0000259" key="3">
    <source>
        <dbReference type="Pfam" id="PF07686"/>
    </source>
</evidence>
<comment type="caution">
    <text evidence="4">The sequence shown here is derived from an EMBL/GenBank/DDBJ whole genome shotgun (WGS) entry which is preliminary data.</text>
</comment>
<proteinExistence type="predicted"/>
<feature type="compositionally biased region" description="Polar residues" evidence="1">
    <location>
        <begin position="230"/>
        <end position="244"/>
    </location>
</feature>
<dbReference type="InterPro" id="IPR013106">
    <property type="entry name" value="Ig_V-set"/>
</dbReference>
<evidence type="ECO:0000313" key="4">
    <source>
        <dbReference type="EMBL" id="KAL2094384.1"/>
    </source>
</evidence>
<dbReference type="SUPFAM" id="SSF48726">
    <property type="entry name" value="Immunoglobulin"/>
    <property type="match status" value="1"/>
</dbReference>
<dbReference type="InterPro" id="IPR042381">
    <property type="entry name" value="CD96"/>
</dbReference>
<keyword evidence="5" id="KW-1185">Reference proteome</keyword>
<feature type="compositionally biased region" description="Low complexity" evidence="1">
    <location>
        <begin position="156"/>
        <end position="167"/>
    </location>
</feature>
<feature type="compositionally biased region" description="Polar residues" evidence="1">
    <location>
        <begin position="168"/>
        <end position="186"/>
    </location>
</feature>
<feature type="domain" description="Immunoglobulin V-set" evidence="3">
    <location>
        <begin position="1"/>
        <end position="83"/>
    </location>
</feature>
<keyword evidence="2" id="KW-0812">Transmembrane</keyword>
<reference evidence="4 5" key="1">
    <citation type="submission" date="2024-09" db="EMBL/GenBank/DDBJ databases">
        <title>A chromosome-level genome assembly of Gray's grenadier anchovy, Coilia grayii.</title>
        <authorList>
            <person name="Fu Z."/>
        </authorList>
    </citation>
    <scope>NUCLEOTIDE SEQUENCE [LARGE SCALE GENOMIC DNA]</scope>
    <source>
        <strain evidence="4">G4</strain>
        <tissue evidence="4">Muscle</tissue>
    </source>
</reference>
<feature type="compositionally biased region" description="Polar residues" evidence="1">
    <location>
        <begin position="135"/>
        <end position="151"/>
    </location>
</feature>
<keyword evidence="2" id="KW-0472">Membrane</keyword>
<name>A0ABD1K5K8_9TELE</name>
<dbReference type="PANTHER" id="PTHR15317">
    <property type="entry name" value="T-CELL SURFACE PROTEIN TACTILE"/>
    <property type="match status" value="1"/>
</dbReference>
<dbReference type="Gene3D" id="2.60.40.10">
    <property type="entry name" value="Immunoglobulins"/>
    <property type="match status" value="1"/>
</dbReference>
<protein>
    <recommendedName>
        <fullName evidence="3">Immunoglobulin V-set domain-containing protein</fullName>
    </recommendedName>
</protein>
<organism evidence="4 5">
    <name type="scientific">Coilia grayii</name>
    <name type="common">Gray's grenadier anchovy</name>
    <dbReference type="NCBI Taxonomy" id="363190"/>
    <lineage>
        <taxon>Eukaryota</taxon>
        <taxon>Metazoa</taxon>
        <taxon>Chordata</taxon>
        <taxon>Craniata</taxon>
        <taxon>Vertebrata</taxon>
        <taxon>Euteleostomi</taxon>
        <taxon>Actinopterygii</taxon>
        <taxon>Neopterygii</taxon>
        <taxon>Teleostei</taxon>
        <taxon>Clupei</taxon>
        <taxon>Clupeiformes</taxon>
        <taxon>Clupeoidei</taxon>
        <taxon>Engraulidae</taxon>
        <taxon>Coilinae</taxon>
        <taxon>Coilia</taxon>
    </lineage>
</organism>
<dbReference type="PANTHER" id="PTHR15317:SF1">
    <property type="entry name" value="T-CELL SURFACE PROTEIN TACTILE"/>
    <property type="match status" value="1"/>
</dbReference>
<feature type="transmembrane region" description="Helical" evidence="2">
    <location>
        <begin position="287"/>
        <end position="306"/>
    </location>
</feature>
<keyword evidence="2" id="KW-1133">Transmembrane helix</keyword>
<feature type="region of interest" description="Disordered" evidence="1">
    <location>
        <begin position="213"/>
        <end position="256"/>
    </location>
</feature>
<dbReference type="InterPro" id="IPR013783">
    <property type="entry name" value="Ig-like_fold"/>
</dbReference>
<gene>
    <name evidence="4" type="ORF">ACEWY4_009103</name>
</gene>
<evidence type="ECO:0000313" key="5">
    <source>
        <dbReference type="Proteomes" id="UP001591681"/>
    </source>
</evidence>
<accession>A0ABD1K5K8</accession>
<dbReference type="Pfam" id="PF07686">
    <property type="entry name" value="V-set"/>
    <property type="match status" value="1"/>
</dbReference>
<evidence type="ECO:0000256" key="1">
    <source>
        <dbReference type="SAM" id="MobiDB-lite"/>
    </source>
</evidence>
<dbReference type="EMBL" id="JBHFQA010000008">
    <property type="protein sequence ID" value="KAL2094384.1"/>
    <property type="molecule type" value="Genomic_DNA"/>
</dbReference>
<dbReference type="Proteomes" id="UP001591681">
    <property type="component" value="Unassembled WGS sequence"/>
</dbReference>
<sequence length="345" mass="38436">MQWQRQGKDDQVEIIVVYHPIYGEHKQLHHKGNLRIIKNPSNDKTEEFHLDLEDLQLNDTGLYICDIHTFPKGTVQQRVKLEVKGKEDINIPSLPPTTEMPGNISSTVLQRTTLYPTTTSNSSTAWHVSAALSTTLNTDPPTAPSEASSGSEELKTSSPTIPVSSITREPQNSTWSPVSHDSNATATRHDHTPGRTPYDQQNVSLVYQNSTTTEPQTAVGTFESDVRDSTVAQDVSTWQTSTEKSTQEEGPMTQKTRETVVTVVTSSDHSGRTTGPPTEETTSNRSYVALLILPILIVILLTALLYRRYLIRKRMDLPPPFKPPPPPVKYTSVRQQEILMTDILV</sequence>
<evidence type="ECO:0000256" key="2">
    <source>
        <dbReference type="SAM" id="Phobius"/>
    </source>
</evidence>
<dbReference type="AlphaFoldDB" id="A0ABD1K5K8"/>
<feature type="region of interest" description="Disordered" evidence="1">
    <location>
        <begin position="135"/>
        <end position="199"/>
    </location>
</feature>